<dbReference type="NCBIfam" id="NF006761">
    <property type="entry name" value="PRK09282.1"/>
    <property type="match status" value="1"/>
</dbReference>
<dbReference type="InterPro" id="IPR055268">
    <property type="entry name" value="PCB-like"/>
</dbReference>
<dbReference type="Pfam" id="PF02436">
    <property type="entry name" value="PYC_OADA"/>
    <property type="match status" value="1"/>
</dbReference>
<dbReference type="PATRIC" id="fig|568816.4.peg.1043"/>
<accession>G4Q7H3</accession>
<dbReference type="EMBL" id="CP003058">
    <property type="protein sequence ID" value="AEQ22312.1"/>
    <property type="molecule type" value="Genomic_DNA"/>
</dbReference>
<sequence>MFPMFFSHKEVPYYAGNPHPLQFNSVEFRDGQQSLFATRMTTDEMIPLLEEMDEVGFATMEMWGGATFDVCIRYLQEDPWERLRIFKQHVKKTPLKMVLRAQNLVGYQAYPDDVVEEFVARAADNGIDIFLTFDALGDLRNCETAFDAIKKAGKIIEGSLQYNISPFNTIESYVQNAKDQVSMGASAIHVEDMAGLMTPKAAYDLIRALKKELTVPIHLHAHCVGGLADMAYWEAIQAGVDGLDVCVSSMAFSSAHPPIESYIAALRGTPRDPKIGLGQFDAINKKFLAVRQNHADMATKLVGVDVGCLNHQIPGGMLSNLESQLKTMNMSDRLPKVLKEVIQVRADMGYPPLATPSSQICGAQATVNVLTGKRYGMISKEMTNYCRGLYGMPPGKIDAELSKLALKGKEPDFSRPGSRIAPGLEKARTAAGELARTREDVLTYALFPEIAVPFLKKKYKG</sequence>
<dbReference type="HOGENOM" id="CLU_000395_4_2_9"/>
<dbReference type="PANTHER" id="PTHR43778">
    <property type="entry name" value="PYRUVATE CARBOXYLASE"/>
    <property type="match status" value="1"/>
</dbReference>
<dbReference type="CDD" id="cd07937">
    <property type="entry name" value="DRE_TIM_PC_TC_5S"/>
    <property type="match status" value="1"/>
</dbReference>
<dbReference type="Pfam" id="PF00682">
    <property type="entry name" value="HMGL-like"/>
    <property type="match status" value="1"/>
</dbReference>
<dbReference type="Proteomes" id="UP000007093">
    <property type="component" value="Chromosome"/>
</dbReference>
<gene>
    <name evidence="2" type="primary">oadA</name>
    <name evidence="2" type="ordered locus">Acin_1086</name>
</gene>
<name>G4Q7H3_ACIIR</name>
<evidence type="ECO:0000313" key="2">
    <source>
        <dbReference type="EMBL" id="AEQ22312.1"/>
    </source>
</evidence>
<dbReference type="SUPFAM" id="SSF89000">
    <property type="entry name" value="post-HMGL domain-like"/>
    <property type="match status" value="1"/>
</dbReference>
<dbReference type="PANTHER" id="PTHR43778:SF2">
    <property type="entry name" value="PYRUVATE CARBOXYLASE, MITOCHONDRIAL"/>
    <property type="match status" value="1"/>
</dbReference>
<dbReference type="SUPFAM" id="SSF51569">
    <property type="entry name" value="Aldolase"/>
    <property type="match status" value="1"/>
</dbReference>
<feature type="domain" description="Pyruvate carboxyltransferase" evidence="1">
    <location>
        <begin position="21"/>
        <end position="281"/>
    </location>
</feature>
<dbReference type="KEGG" id="ain:Acin_1086"/>
<dbReference type="InterPro" id="IPR003379">
    <property type="entry name" value="Carboxylase_cons_dom"/>
</dbReference>
<keyword evidence="2" id="KW-0670">Pyruvate</keyword>
<proteinExistence type="predicted"/>
<dbReference type="Gene3D" id="3.20.20.70">
    <property type="entry name" value="Aldolase class I"/>
    <property type="match status" value="1"/>
</dbReference>
<dbReference type="InParanoid" id="G4Q7H3"/>
<dbReference type="InterPro" id="IPR000891">
    <property type="entry name" value="PYR_CT"/>
</dbReference>
<dbReference type="AlphaFoldDB" id="G4Q7H3"/>
<organism evidence="2 3">
    <name type="scientific">Acidaminococcus intestini (strain RyC-MR95)</name>
    <dbReference type="NCBI Taxonomy" id="568816"/>
    <lineage>
        <taxon>Bacteria</taxon>
        <taxon>Bacillati</taxon>
        <taxon>Bacillota</taxon>
        <taxon>Negativicutes</taxon>
        <taxon>Acidaminococcales</taxon>
        <taxon>Acidaminococcaceae</taxon>
        <taxon>Acidaminococcus</taxon>
    </lineage>
</organism>
<dbReference type="InterPro" id="IPR013785">
    <property type="entry name" value="Aldolase_TIM"/>
</dbReference>
<evidence type="ECO:0000313" key="3">
    <source>
        <dbReference type="Proteomes" id="UP000007093"/>
    </source>
</evidence>
<dbReference type="GO" id="GO:0005737">
    <property type="term" value="C:cytoplasm"/>
    <property type="evidence" value="ECO:0007669"/>
    <property type="project" value="TreeGrafter"/>
</dbReference>
<dbReference type="eggNOG" id="COG5016">
    <property type="taxonomic scope" value="Bacteria"/>
</dbReference>
<dbReference type="PROSITE" id="PS50991">
    <property type="entry name" value="PYR_CT"/>
    <property type="match status" value="1"/>
</dbReference>
<keyword evidence="3" id="KW-1185">Reference proteome</keyword>
<protein>
    <submittedName>
        <fullName evidence="2">Pyruvate carboxylase subunit B</fullName>
    </submittedName>
</protein>
<dbReference type="GO" id="GO:0006094">
    <property type="term" value="P:gluconeogenesis"/>
    <property type="evidence" value="ECO:0007669"/>
    <property type="project" value="TreeGrafter"/>
</dbReference>
<dbReference type="STRING" id="568816.Acin_1086"/>
<evidence type="ECO:0000259" key="1">
    <source>
        <dbReference type="PROSITE" id="PS50991"/>
    </source>
</evidence>
<dbReference type="GO" id="GO:0004736">
    <property type="term" value="F:pyruvate carboxylase activity"/>
    <property type="evidence" value="ECO:0007669"/>
    <property type="project" value="TreeGrafter"/>
</dbReference>
<reference evidence="2 3" key="1">
    <citation type="journal article" date="2011" name="J. Bacteriol.">
        <title>Complete genome sequence of Acidaminococcus intestini RYC-MR95, a Gram-negative bacterium from the phylum Firmicutes.</title>
        <authorList>
            <person name="D'Auria G."/>
            <person name="Galan J.C."/>
            <person name="Rodriguez-Alcayna M."/>
            <person name="Moya A."/>
            <person name="Baquero F."/>
            <person name="Latorre A."/>
        </authorList>
    </citation>
    <scope>NUCLEOTIDE SEQUENCE [LARGE SCALE GENOMIC DNA]</scope>
    <source>
        <strain evidence="2 3">RyC-MR95</strain>
    </source>
</reference>